<dbReference type="OrthoDB" id="10266662at2759"/>
<proteinExistence type="inferred from homology"/>
<dbReference type="GO" id="GO:0030690">
    <property type="term" value="C:Noc1p-Noc2p complex"/>
    <property type="evidence" value="ECO:0007669"/>
    <property type="project" value="TreeGrafter"/>
</dbReference>
<evidence type="ECO:0000313" key="5">
    <source>
        <dbReference type="EMBL" id="RPA77807.1"/>
    </source>
</evidence>
<protein>
    <submittedName>
        <fullName evidence="5">Noc2-domain-containing protein</fullName>
    </submittedName>
</protein>
<gene>
    <name evidence="5" type="ORF">BJ508DRAFT_329823</name>
</gene>
<evidence type="ECO:0000256" key="4">
    <source>
        <dbReference type="SAM" id="MobiDB-lite"/>
    </source>
</evidence>
<feature type="region of interest" description="Disordered" evidence="4">
    <location>
        <begin position="677"/>
        <end position="755"/>
    </location>
</feature>
<dbReference type="Proteomes" id="UP000275078">
    <property type="component" value="Unassembled WGS sequence"/>
</dbReference>
<evidence type="ECO:0000256" key="2">
    <source>
        <dbReference type="ARBA" id="ARBA00005907"/>
    </source>
</evidence>
<dbReference type="GO" id="GO:0030691">
    <property type="term" value="C:Noc2p-Noc3p complex"/>
    <property type="evidence" value="ECO:0007669"/>
    <property type="project" value="TreeGrafter"/>
</dbReference>
<keyword evidence="6" id="KW-1185">Reference proteome</keyword>
<keyword evidence="3" id="KW-0539">Nucleus</keyword>
<evidence type="ECO:0000313" key="6">
    <source>
        <dbReference type="Proteomes" id="UP000275078"/>
    </source>
</evidence>
<feature type="compositionally biased region" description="Basic and acidic residues" evidence="4">
    <location>
        <begin position="8"/>
        <end position="23"/>
    </location>
</feature>
<evidence type="ECO:0000256" key="3">
    <source>
        <dbReference type="ARBA" id="ARBA00023242"/>
    </source>
</evidence>
<name>A0A3N4HX99_ASCIM</name>
<evidence type="ECO:0000256" key="1">
    <source>
        <dbReference type="ARBA" id="ARBA00004123"/>
    </source>
</evidence>
<accession>A0A3N4HX99</accession>
<reference evidence="5 6" key="1">
    <citation type="journal article" date="2018" name="Nat. Ecol. Evol.">
        <title>Pezizomycetes genomes reveal the molecular basis of ectomycorrhizal truffle lifestyle.</title>
        <authorList>
            <person name="Murat C."/>
            <person name="Payen T."/>
            <person name="Noel B."/>
            <person name="Kuo A."/>
            <person name="Morin E."/>
            <person name="Chen J."/>
            <person name="Kohler A."/>
            <person name="Krizsan K."/>
            <person name="Balestrini R."/>
            <person name="Da Silva C."/>
            <person name="Montanini B."/>
            <person name="Hainaut M."/>
            <person name="Levati E."/>
            <person name="Barry K.W."/>
            <person name="Belfiori B."/>
            <person name="Cichocki N."/>
            <person name="Clum A."/>
            <person name="Dockter R.B."/>
            <person name="Fauchery L."/>
            <person name="Guy J."/>
            <person name="Iotti M."/>
            <person name="Le Tacon F."/>
            <person name="Lindquist E.A."/>
            <person name="Lipzen A."/>
            <person name="Malagnac F."/>
            <person name="Mello A."/>
            <person name="Molinier V."/>
            <person name="Miyauchi S."/>
            <person name="Poulain J."/>
            <person name="Riccioni C."/>
            <person name="Rubini A."/>
            <person name="Sitrit Y."/>
            <person name="Splivallo R."/>
            <person name="Traeger S."/>
            <person name="Wang M."/>
            <person name="Zifcakova L."/>
            <person name="Wipf D."/>
            <person name="Zambonelli A."/>
            <person name="Paolocci F."/>
            <person name="Nowrousian M."/>
            <person name="Ottonello S."/>
            <person name="Baldrian P."/>
            <person name="Spatafora J.W."/>
            <person name="Henrissat B."/>
            <person name="Nagy L.G."/>
            <person name="Aury J.M."/>
            <person name="Wincker P."/>
            <person name="Grigoriev I.V."/>
            <person name="Bonfante P."/>
            <person name="Martin F.M."/>
        </authorList>
    </citation>
    <scope>NUCLEOTIDE SEQUENCE [LARGE SCALE GENOMIC DNA]</scope>
    <source>
        <strain evidence="5 6">RN42</strain>
    </source>
</reference>
<dbReference type="EMBL" id="ML119720">
    <property type="protein sequence ID" value="RPA77807.1"/>
    <property type="molecule type" value="Genomic_DNA"/>
</dbReference>
<dbReference type="InterPro" id="IPR005343">
    <property type="entry name" value="Noc2"/>
</dbReference>
<organism evidence="5 6">
    <name type="scientific">Ascobolus immersus RN42</name>
    <dbReference type="NCBI Taxonomy" id="1160509"/>
    <lineage>
        <taxon>Eukaryota</taxon>
        <taxon>Fungi</taxon>
        <taxon>Dikarya</taxon>
        <taxon>Ascomycota</taxon>
        <taxon>Pezizomycotina</taxon>
        <taxon>Pezizomycetes</taxon>
        <taxon>Pezizales</taxon>
        <taxon>Ascobolaceae</taxon>
        <taxon>Ascobolus</taxon>
    </lineage>
</organism>
<dbReference type="PANTHER" id="PTHR12687">
    <property type="entry name" value="NUCLEOLAR COMPLEX 2 AND RAD4-RELATED"/>
    <property type="match status" value="1"/>
</dbReference>
<comment type="subcellular location">
    <subcellularLocation>
        <location evidence="1">Nucleus</location>
    </subcellularLocation>
</comment>
<dbReference type="Pfam" id="PF03715">
    <property type="entry name" value="Noc2"/>
    <property type="match status" value="1"/>
</dbReference>
<feature type="region of interest" description="Disordered" evidence="4">
    <location>
        <begin position="1"/>
        <end position="123"/>
    </location>
</feature>
<feature type="compositionally biased region" description="Acidic residues" evidence="4">
    <location>
        <begin position="159"/>
        <end position="175"/>
    </location>
</feature>
<dbReference type="GO" id="GO:0005654">
    <property type="term" value="C:nucleoplasm"/>
    <property type="evidence" value="ECO:0007669"/>
    <property type="project" value="TreeGrafter"/>
</dbReference>
<dbReference type="GO" id="GO:0042273">
    <property type="term" value="P:ribosomal large subunit biogenesis"/>
    <property type="evidence" value="ECO:0007669"/>
    <property type="project" value="TreeGrafter"/>
</dbReference>
<feature type="compositionally biased region" description="Acidic residues" evidence="4">
    <location>
        <begin position="101"/>
        <end position="110"/>
    </location>
</feature>
<comment type="similarity">
    <text evidence="2">Belongs to the NOC2 family.</text>
</comment>
<dbReference type="PANTHER" id="PTHR12687:SF4">
    <property type="entry name" value="NUCLEOLAR COMPLEX PROTEIN 2 HOMOLOG"/>
    <property type="match status" value="1"/>
</dbReference>
<sequence>MAIKKATKKFEAKHLKAVLDQRKEQKKAKQLFQKREKKRAKKSKDGEEDEDDEATKPAKAPEVEATDLQGMTVDDFLGGGFKDLIEGKKDGKKKRKRADKEDEDDDEAENETLKEAEEMEKELQQLADADPEFYKYLAENDKDLLDFKAAELENLSDIGDSDVDGDEEEEEEEEETPGKKGKKAEEVTKKHVEQWRKHMIEQKSMTAMRKVVLAFRAAAHVGDTDTNTTYKYSITSPEVYHDLLVLALEQIPVVLQEHIPIKESAAGKIRVSTDSKKYKSLLPLLKSHSASLLYFLPTLSDSGTIKIFLKSITSLLPYFLSFRKFIKTLLKEVVDVWALDSHDEATRITAFLVVRKAVIIGDEGLRESCMKALYSGFVKASRRTSSHTLPGINLMKNSGAELFGIDEKVGYTLGFGYIRQLAVHLRSSITNNSKDSFKMVYNWQYVHSLDFWSRVLSSYCSPLRAAETGKESALQPLIYPLVQVTLGAIRLIPTQQFFPLHFQLHRSLLRLSLSTGVYIPLLPTLLTPLTTTLFKGKTHPTTATPLDFSVTIRAPKQYLNTKTYLQGVADQTNELMAEFFVLYSKHISFPELAAPAIVALKRFFKKHNPKGKWVEQMKVLVQKLEANAAFIEQKRKTVTFAPSQRAEVDLFLKDFDWENTPLGAYVAGMRKMNEEKNKVLEEGRKADVKRRKEMEKEDAENAGDSDAHMDSEDEDEDEEDFESGSGDDEELSELEGDDDEEALTFGSDGEEDESE</sequence>
<dbReference type="STRING" id="1160509.A0A3N4HX99"/>
<feature type="compositionally biased region" description="Basic and acidic residues" evidence="4">
    <location>
        <begin position="677"/>
        <end position="695"/>
    </location>
</feature>
<dbReference type="AlphaFoldDB" id="A0A3N4HX99"/>
<dbReference type="GO" id="GO:0005730">
    <property type="term" value="C:nucleolus"/>
    <property type="evidence" value="ECO:0007669"/>
    <property type="project" value="TreeGrafter"/>
</dbReference>
<feature type="region of interest" description="Disordered" evidence="4">
    <location>
        <begin position="156"/>
        <end position="187"/>
    </location>
</feature>
<feature type="compositionally biased region" description="Acidic residues" evidence="4">
    <location>
        <begin position="711"/>
        <end position="755"/>
    </location>
</feature>